<protein>
    <submittedName>
        <fullName evidence="2">Uncharacterized protein</fullName>
    </submittedName>
</protein>
<comment type="caution">
    <text evidence="2">The sequence shown here is derived from an EMBL/GenBank/DDBJ whole genome shotgun (WGS) entry which is preliminary data.</text>
</comment>
<keyword evidence="3" id="KW-1185">Reference proteome</keyword>
<keyword evidence="1" id="KW-1133">Transmembrane helix</keyword>
<reference evidence="2 3" key="1">
    <citation type="submission" date="2020-08" db="EMBL/GenBank/DDBJ databases">
        <title>Sequencing the genomes of 1000 actinobacteria strains.</title>
        <authorList>
            <person name="Klenk H.-P."/>
        </authorList>
    </citation>
    <scope>NUCLEOTIDE SEQUENCE [LARGE SCALE GENOMIC DNA]</scope>
    <source>
        <strain evidence="2 3">DSM 102030</strain>
    </source>
</reference>
<feature type="transmembrane region" description="Helical" evidence="1">
    <location>
        <begin position="29"/>
        <end position="49"/>
    </location>
</feature>
<dbReference type="AlphaFoldDB" id="A0A7W7RIN0"/>
<organism evidence="2 3">
    <name type="scientific">Lipingzhangella halophila</name>
    <dbReference type="NCBI Taxonomy" id="1783352"/>
    <lineage>
        <taxon>Bacteria</taxon>
        <taxon>Bacillati</taxon>
        <taxon>Actinomycetota</taxon>
        <taxon>Actinomycetes</taxon>
        <taxon>Streptosporangiales</taxon>
        <taxon>Nocardiopsidaceae</taxon>
        <taxon>Lipingzhangella</taxon>
    </lineage>
</organism>
<dbReference type="Proteomes" id="UP000523007">
    <property type="component" value="Unassembled WGS sequence"/>
</dbReference>
<accession>A0A7W7RIN0</accession>
<evidence type="ECO:0000313" key="2">
    <source>
        <dbReference type="EMBL" id="MBB4932687.1"/>
    </source>
</evidence>
<proteinExistence type="predicted"/>
<sequence length="221" mass="24075">MPTPTTSGRPWPSADAAFVNLARTGLGRIFVGLGLLLFFTGCAAAGAIWPERFLTEDGEGGARNIAAVIAVLFGALSVVMLFGLARTLRTHGPAVDRSGLWFLTGGRAEVAPWPQILAIGGSWVPARGGARGLGGMAVDAMLTDKGRRFFAVEVFLYDPGAVAGQRTFDRQLHRTRNERPPRAGLPGARLRFTFRTIRHYRAFAARLNRWAPQLWIGEYQR</sequence>
<keyword evidence="1" id="KW-0812">Transmembrane</keyword>
<evidence type="ECO:0000256" key="1">
    <source>
        <dbReference type="SAM" id="Phobius"/>
    </source>
</evidence>
<dbReference type="EMBL" id="JACHJT010000001">
    <property type="protein sequence ID" value="MBB4932687.1"/>
    <property type="molecule type" value="Genomic_DNA"/>
</dbReference>
<keyword evidence="1" id="KW-0472">Membrane</keyword>
<feature type="transmembrane region" description="Helical" evidence="1">
    <location>
        <begin position="61"/>
        <end position="84"/>
    </location>
</feature>
<gene>
    <name evidence="2" type="ORF">F4561_003507</name>
</gene>
<dbReference type="RefSeq" id="WP_184580285.1">
    <property type="nucleotide sequence ID" value="NZ_JACHJT010000001.1"/>
</dbReference>
<evidence type="ECO:0000313" key="3">
    <source>
        <dbReference type="Proteomes" id="UP000523007"/>
    </source>
</evidence>
<name>A0A7W7RIN0_9ACTN</name>